<dbReference type="PRINTS" id="PR00081">
    <property type="entry name" value="GDHRDH"/>
</dbReference>
<dbReference type="Gene3D" id="3.40.50.720">
    <property type="entry name" value="NAD(P)-binding Rossmann-like Domain"/>
    <property type="match status" value="1"/>
</dbReference>
<dbReference type="Pfam" id="PF13561">
    <property type="entry name" value="adh_short_C2"/>
    <property type="match status" value="1"/>
</dbReference>
<gene>
    <name evidence="3" type="ORF">GCM10023094_55930</name>
</gene>
<dbReference type="PANTHER" id="PTHR24321:SF14">
    <property type="entry name" value="SHORT-CHAIN TYPE DEHYDROGENASE_REDUCTASE BLR2146-RELATED"/>
    <property type="match status" value="1"/>
</dbReference>
<dbReference type="Proteomes" id="UP001501183">
    <property type="component" value="Unassembled WGS sequence"/>
</dbReference>
<evidence type="ECO:0000313" key="3">
    <source>
        <dbReference type="EMBL" id="GAA4491468.1"/>
    </source>
</evidence>
<comment type="similarity">
    <text evidence="1">Belongs to the short-chain dehydrogenases/reductases (SDR) family.</text>
</comment>
<keyword evidence="4" id="KW-1185">Reference proteome</keyword>
<dbReference type="RefSeq" id="WP_345353489.1">
    <property type="nucleotide sequence ID" value="NZ_BAABFB010000092.1"/>
</dbReference>
<evidence type="ECO:0000256" key="2">
    <source>
        <dbReference type="ARBA" id="ARBA00023002"/>
    </source>
</evidence>
<dbReference type="SUPFAM" id="SSF51735">
    <property type="entry name" value="NAD(P)-binding Rossmann-fold domains"/>
    <property type="match status" value="1"/>
</dbReference>
<evidence type="ECO:0000256" key="1">
    <source>
        <dbReference type="ARBA" id="ARBA00006484"/>
    </source>
</evidence>
<reference evidence="4" key="1">
    <citation type="journal article" date="2019" name="Int. J. Syst. Evol. Microbiol.">
        <title>The Global Catalogue of Microorganisms (GCM) 10K type strain sequencing project: providing services to taxonomists for standard genome sequencing and annotation.</title>
        <authorList>
            <consortium name="The Broad Institute Genomics Platform"/>
            <consortium name="The Broad Institute Genome Sequencing Center for Infectious Disease"/>
            <person name="Wu L."/>
            <person name="Ma J."/>
        </authorList>
    </citation>
    <scope>NUCLEOTIDE SEQUENCE [LARGE SCALE GENOMIC DNA]</scope>
    <source>
        <strain evidence="4">JCM 32206</strain>
    </source>
</reference>
<proteinExistence type="inferred from homology"/>
<name>A0ABP8PSR0_9NOCA</name>
<organism evidence="3 4">
    <name type="scientific">Rhodococcus olei</name>
    <dbReference type="NCBI Taxonomy" id="2161675"/>
    <lineage>
        <taxon>Bacteria</taxon>
        <taxon>Bacillati</taxon>
        <taxon>Actinomycetota</taxon>
        <taxon>Actinomycetes</taxon>
        <taxon>Mycobacteriales</taxon>
        <taxon>Nocardiaceae</taxon>
        <taxon>Rhodococcus</taxon>
    </lineage>
</organism>
<dbReference type="PRINTS" id="PR00080">
    <property type="entry name" value="SDRFAMILY"/>
</dbReference>
<dbReference type="PANTHER" id="PTHR24321">
    <property type="entry name" value="DEHYDROGENASES, SHORT CHAIN"/>
    <property type="match status" value="1"/>
</dbReference>
<dbReference type="EMBL" id="BAABFB010000092">
    <property type="protein sequence ID" value="GAA4491468.1"/>
    <property type="molecule type" value="Genomic_DNA"/>
</dbReference>
<evidence type="ECO:0000313" key="4">
    <source>
        <dbReference type="Proteomes" id="UP001501183"/>
    </source>
</evidence>
<accession>A0ABP8PSR0</accession>
<sequence length="268" mass="27796">MTTMDGKVAIVTGATVVGGRVNIGGAIAGELVARGARVMVTDIDTNGAHALATQLSDKYGADSVSAHIADIRSESDIERLVAATLSTFGTVDTVINNAGVFPVDDGAVADIDIEVWDDVMAVNVRGAMLLTKHALPIMLAKARGSIVNTASTHAFAGDLRLTGYGASKAAVNALTVYTATQYGRRGIRCNAVCPGTTTSPPVERAPGWFREVYARHTINPSLNAPMDVARAVAFLASDDASGVNGLVMRVDGGLLAHQPFYADQVDVG</sequence>
<protein>
    <submittedName>
        <fullName evidence="3">Glucose 1-dehydrogenase</fullName>
    </submittedName>
</protein>
<keyword evidence="2" id="KW-0560">Oxidoreductase</keyword>
<dbReference type="InterPro" id="IPR036291">
    <property type="entry name" value="NAD(P)-bd_dom_sf"/>
</dbReference>
<comment type="caution">
    <text evidence="3">The sequence shown here is derived from an EMBL/GenBank/DDBJ whole genome shotgun (WGS) entry which is preliminary data.</text>
</comment>
<dbReference type="InterPro" id="IPR002347">
    <property type="entry name" value="SDR_fam"/>
</dbReference>